<dbReference type="GO" id="GO:0005737">
    <property type="term" value="C:cytoplasm"/>
    <property type="evidence" value="ECO:0007669"/>
    <property type="project" value="UniProtKB-SubCell"/>
</dbReference>
<evidence type="ECO:0000256" key="4">
    <source>
        <dbReference type="ARBA" id="ARBA00022468"/>
    </source>
</evidence>
<feature type="compositionally biased region" description="Acidic residues" evidence="6">
    <location>
        <begin position="633"/>
        <end position="649"/>
    </location>
</feature>
<evidence type="ECO:0000256" key="5">
    <source>
        <dbReference type="ARBA" id="ARBA00022490"/>
    </source>
</evidence>
<protein>
    <recommendedName>
        <fullName evidence="3">Rab3 GTPase-activating protein catalytic subunit</fullName>
    </recommendedName>
</protein>
<proteinExistence type="inferred from homology"/>
<dbReference type="AlphaFoldDB" id="A0A9P6XI36"/>
<feature type="region of interest" description="Disordered" evidence="6">
    <location>
        <begin position="614"/>
        <end position="670"/>
    </location>
</feature>
<keyword evidence="4" id="KW-0343">GTPase activation</keyword>
<evidence type="ECO:0000259" key="7">
    <source>
        <dbReference type="Pfam" id="PF13890"/>
    </source>
</evidence>
<sequence length="949" mass="108494">MSTKRRQSSTYSAEEPFEFVDYTSVSNFERLVTQIENTISAWGLRNGAFGIFSDEQISAEKAALGGICSEECTRQQVISIGDEVFHFSYHYQPTTAENDTFPLAAENFYRFHSQQYHPLHRWSGQNRLLILSPVNDSIKKRLFLGGRSSIEIHQAKHLISACATAFQHAGCQVPAFAPVGQENHDMYIGYMQTVSSEGHSLNNTEVRFNMTIVTPPSSLSCLDELKSLFIQKLCARREDCGKPGYNEADVWTTAVYTYDLKNWFESDWKQWPETGVIRGNLNTRGSFSDEFEPLNHQTEQFKKQLDEHKLPFGSYNDPLRSLTLSALFPFWQDGFYDDSQSTNMDALTAKRWILSRKFAPKSQQRADLSTLIEQIIDSWIKDPSNREYLAPYDEGNDEYTSDRSLHRGLFSVNASRSNSSSASSIAADSSGGLRIGDEQVTVVKSDQIEEMLDTLFADSTYISSKERQEDNKEFLDSKRLMLKFKSNSCVPYKSLLWDLLLFTIEALASNNLNSNNRRQNFADFMGFFRIVWAEALRKIRWHWEKLEPIPKMNPFLYDSDGEIGSDKTLGIDLRFNILFQKLSMINCCIHRKRQDNNLNANKNTSDHNYKILSSSTHENDTQSKKTANFPTVEDSDSTDEFFDTVEDTDGSLNTENQQSLDEEVEESAENSHPLAGSYVRLPFIAQFHSEEVKAAVIKDINVSEGRLHEHKEGLKLLKTGEPLHVPITQDPGFMTEDMIREQAEAFENMGSSNYATLRRAQLQSQQLYSDMQAFKAANPHACLEDFIRWHSPRDWIVPEGRSNEEGCLSKRMSEPNNIWQELWNCSRRIPCTRQKPLFDICSEAEKALKFLEAISAHELFALQVFILMLPTLGLIAYDTLAAHPAAECSRYVAHELSLFGNKLIEFPWDEFRNGKQTFDDIVTEIRELEATISNNYSSMVYSFPGNIAW</sequence>
<feature type="domain" description="Rab3GAP catalytic subunit conserved" evidence="7">
    <location>
        <begin position="702"/>
        <end position="852"/>
    </location>
</feature>
<dbReference type="Proteomes" id="UP000716291">
    <property type="component" value="Unassembled WGS sequence"/>
</dbReference>
<dbReference type="EMBL" id="JAANQT010000154">
    <property type="protein sequence ID" value="KAG1313892.1"/>
    <property type="molecule type" value="Genomic_DNA"/>
</dbReference>
<organism evidence="8 9">
    <name type="scientific">Rhizopus oryzae</name>
    <name type="common">Mucormycosis agent</name>
    <name type="synonym">Rhizopus arrhizus var. delemar</name>
    <dbReference type="NCBI Taxonomy" id="64495"/>
    <lineage>
        <taxon>Eukaryota</taxon>
        <taxon>Fungi</taxon>
        <taxon>Fungi incertae sedis</taxon>
        <taxon>Mucoromycota</taxon>
        <taxon>Mucoromycotina</taxon>
        <taxon>Mucoromycetes</taxon>
        <taxon>Mucorales</taxon>
        <taxon>Mucorineae</taxon>
        <taxon>Rhizopodaceae</taxon>
        <taxon>Rhizopus</taxon>
    </lineage>
</organism>
<evidence type="ECO:0000256" key="3">
    <source>
        <dbReference type="ARBA" id="ARBA00015817"/>
    </source>
</evidence>
<comment type="caution">
    <text evidence="8">The sequence shown here is derived from an EMBL/GenBank/DDBJ whole genome shotgun (WGS) entry which is preliminary data.</text>
</comment>
<dbReference type="InterPro" id="IPR045700">
    <property type="entry name" value="Rab3GAP1"/>
</dbReference>
<accession>A0A9P6XI36</accession>
<evidence type="ECO:0000256" key="6">
    <source>
        <dbReference type="SAM" id="MobiDB-lite"/>
    </source>
</evidence>
<dbReference type="Pfam" id="PF13890">
    <property type="entry name" value="Rab3-GTPase_cat"/>
    <property type="match status" value="1"/>
</dbReference>
<evidence type="ECO:0000256" key="2">
    <source>
        <dbReference type="ARBA" id="ARBA00008856"/>
    </source>
</evidence>
<dbReference type="PANTHER" id="PTHR21422">
    <property type="entry name" value="RAB3 GTPASE-ACTIVATING PROTEIN CATALYTIC SUBUNIT"/>
    <property type="match status" value="1"/>
</dbReference>
<dbReference type="OrthoDB" id="17346at2759"/>
<dbReference type="PANTHER" id="PTHR21422:SF9">
    <property type="entry name" value="RAB3 GTPASE-ACTIVATING PROTEIN CATALYTIC SUBUNIT"/>
    <property type="match status" value="1"/>
</dbReference>
<name>A0A9P6XI36_RHIOR</name>
<gene>
    <name evidence="8" type="ORF">G6F64_001888</name>
</gene>
<comment type="subcellular location">
    <subcellularLocation>
        <location evidence="1">Cytoplasm</location>
    </subcellularLocation>
</comment>
<comment type="similarity">
    <text evidence="2">Belongs to the Rab3-GAP catalytic subunit family.</text>
</comment>
<evidence type="ECO:0000313" key="9">
    <source>
        <dbReference type="Proteomes" id="UP000716291"/>
    </source>
</evidence>
<dbReference type="InterPro" id="IPR026147">
    <property type="entry name" value="Rab3GAP1_conserved"/>
</dbReference>
<evidence type="ECO:0000313" key="8">
    <source>
        <dbReference type="EMBL" id="KAG1313892.1"/>
    </source>
</evidence>
<keyword evidence="5" id="KW-0963">Cytoplasm</keyword>
<evidence type="ECO:0000256" key="1">
    <source>
        <dbReference type="ARBA" id="ARBA00004496"/>
    </source>
</evidence>
<feature type="compositionally biased region" description="Polar residues" evidence="6">
    <location>
        <begin position="650"/>
        <end position="659"/>
    </location>
</feature>
<dbReference type="GO" id="GO:0005096">
    <property type="term" value="F:GTPase activator activity"/>
    <property type="evidence" value="ECO:0007669"/>
    <property type="project" value="UniProtKB-KW"/>
</dbReference>
<reference evidence="8" key="1">
    <citation type="journal article" date="2020" name="Microb. Genom.">
        <title>Genetic diversity of clinical and environmental Mucorales isolates obtained from an investigation of mucormycosis cases among solid organ transplant recipients.</title>
        <authorList>
            <person name="Nguyen M.H."/>
            <person name="Kaul D."/>
            <person name="Muto C."/>
            <person name="Cheng S.J."/>
            <person name="Richter R.A."/>
            <person name="Bruno V.M."/>
            <person name="Liu G."/>
            <person name="Beyhan S."/>
            <person name="Sundermann A.J."/>
            <person name="Mounaud S."/>
            <person name="Pasculle A.W."/>
            <person name="Nierman W.C."/>
            <person name="Driscoll E."/>
            <person name="Cumbie R."/>
            <person name="Clancy C.J."/>
            <person name="Dupont C.L."/>
        </authorList>
    </citation>
    <scope>NUCLEOTIDE SEQUENCE</scope>
    <source>
        <strain evidence="8">GL11</strain>
    </source>
</reference>
<keyword evidence="9" id="KW-1185">Reference proteome</keyword>